<protein>
    <recommendedName>
        <fullName evidence="3">Apple domain-containing protein</fullName>
    </recommendedName>
</protein>
<feature type="region of interest" description="Disordered" evidence="1">
    <location>
        <begin position="585"/>
        <end position="699"/>
    </location>
</feature>
<organism evidence="4 5">
    <name type="scientific">Fusarium agapanthi</name>
    <dbReference type="NCBI Taxonomy" id="1803897"/>
    <lineage>
        <taxon>Eukaryota</taxon>
        <taxon>Fungi</taxon>
        <taxon>Dikarya</taxon>
        <taxon>Ascomycota</taxon>
        <taxon>Pezizomycotina</taxon>
        <taxon>Sordariomycetes</taxon>
        <taxon>Hypocreomycetidae</taxon>
        <taxon>Hypocreales</taxon>
        <taxon>Nectriaceae</taxon>
        <taxon>Fusarium</taxon>
        <taxon>Fusarium fujikuroi species complex</taxon>
    </lineage>
</organism>
<feature type="region of interest" description="Disordered" evidence="1">
    <location>
        <begin position="549"/>
        <end position="568"/>
    </location>
</feature>
<keyword evidence="2" id="KW-0732">Signal</keyword>
<gene>
    <name evidence="4" type="ORF">FAGAP_12102</name>
</gene>
<name>A0A9P5AZ30_9HYPO</name>
<dbReference type="SUPFAM" id="SSF57414">
    <property type="entry name" value="Hairpin loop containing domain-like"/>
    <property type="match status" value="1"/>
</dbReference>
<feature type="compositionally biased region" description="Low complexity" evidence="1">
    <location>
        <begin position="608"/>
        <end position="617"/>
    </location>
</feature>
<sequence>MMLTEHLASLIVLSFFILSASAAPSHDLPILNRRDDANAEPASTSDTSTTLEPIIPPEVDPKDFSVFTLDKQVTLAWAGTPDSEPGSKRMRKRDNAIFSQANFTFQYPVIPLDHSVFVSSVSCIKGALSGVISNSAAYNYAKAQWKGAGKIIFITSVDGCGEDHANDLFLSKSITFNDTTKAFTAKGSTTEYADVYERFKLDFGKIGTLNVRRAIDKRAMFEPHMLEKRLSDTWSYEWSQYLNNEELLGTDEDAPWPNAAKLIEWGSEGGEEDDSYKKGEVADPNGHHKRWDNATLAERDLSYGLILYCVECGFGGKASLTGTIEAGFFSGIEKAQIQFNAQFKAGLNLGLKAFVTYEKEWTYPVAEFSPWNFGIPLLCTVGPYIGLDVQAGMTIEATGTLLIGASVEWENIDILIDLLDSSNSHSNGLTPVFTHRTEATGELKMEASLGLPASVGVKLNVLSGVWTAKGGVVDTPSVVLEGSFEFSATVTDDGEIVTDVDGDCYGIAWNIHFENTLEAFITLGDDTNKFPLIDPMESDPIAEGCIGYVNDGTGNDGSDDEGGMSGTGMDCGGSGLFADCVGSQPAPVFDPTSKKKTGKKTDTKSTKQKGTAQSKSSSGDKKASSNKKPQTSTTSKKPTSTKTKKPTKTSSVITATTKNTKATQAAAKKVSPAKSSPTSKKAAAACTPSAVANSKTPPRSVCERNVAKARVPSKSIIGTASSVKSVSTCAETCLKSKQCLSFGYGEDKTCQLYGKNLKSLGVTSVNVQSSMVDFEDGLKGTGSKPQIA</sequence>
<dbReference type="InterPro" id="IPR003609">
    <property type="entry name" value="Pan_app"/>
</dbReference>
<evidence type="ECO:0000256" key="1">
    <source>
        <dbReference type="SAM" id="MobiDB-lite"/>
    </source>
</evidence>
<evidence type="ECO:0000256" key="2">
    <source>
        <dbReference type="SAM" id="SignalP"/>
    </source>
</evidence>
<accession>A0A9P5AZ30</accession>
<dbReference type="InterPro" id="IPR054293">
    <property type="entry name" value="DUF7029"/>
</dbReference>
<keyword evidence="5" id="KW-1185">Reference proteome</keyword>
<dbReference type="AlphaFoldDB" id="A0A9P5AZ30"/>
<dbReference type="OrthoDB" id="160645at2759"/>
<evidence type="ECO:0000313" key="5">
    <source>
        <dbReference type="Proteomes" id="UP000737391"/>
    </source>
</evidence>
<evidence type="ECO:0000313" key="4">
    <source>
        <dbReference type="EMBL" id="KAF4480162.1"/>
    </source>
</evidence>
<dbReference type="Pfam" id="PF00024">
    <property type="entry name" value="PAN_1"/>
    <property type="match status" value="1"/>
</dbReference>
<dbReference type="PROSITE" id="PS50948">
    <property type="entry name" value="PAN"/>
    <property type="match status" value="1"/>
</dbReference>
<dbReference type="Pfam" id="PF22974">
    <property type="entry name" value="DUF7029"/>
    <property type="match status" value="1"/>
</dbReference>
<comment type="caution">
    <text evidence="4">The sequence shown here is derived from an EMBL/GenBank/DDBJ whole genome shotgun (WGS) entry which is preliminary data.</text>
</comment>
<feature type="chain" id="PRO_5040261066" description="Apple domain-containing protein" evidence="2">
    <location>
        <begin position="23"/>
        <end position="788"/>
    </location>
</feature>
<feature type="compositionally biased region" description="Low complexity" evidence="1">
    <location>
        <begin position="626"/>
        <end position="641"/>
    </location>
</feature>
<reference evidence="4" key="1">
    <citation type="submission" date="2020-01" db="EMBL/GenBank/DDBJ databases">
        <title>Identification and distribution of gene clusters putatively required for synthesis of sphingolipid metabolism inhibitors in phylogenetically diverse species of the filamentous fungus Fusarium.</title>
        <authorList>
            <person name="Kim H.-S."/>
            <person name="Busman M."/>
            <person name="Brown D.W."/>
            <person name="Divon H."/>
            <person name="Uhlig S."/>
            <person name="Proctor R.H."/>
        </authorList>
    </citation>
    <scope>NUCLEOTIDE SEQUENCE</scope>
    <source>
        <strain evidence="4">NRRL 31653</strain>
    </source>
</reference>
<evidence type="ECO:0000259" key="3">
    <source>
        <dbReference type="PROSITE" id="PS50948"/>
    </source>
</evidence>
<dbReference type="EMBL" id="LUFC02001228">
    <property type="protein sequence ID" value="KAF4480162.1"/>
    <property type="molecule type" value="Genomic_DNA"/>
</dbReference>
<feature type="signal peptide" evidence="2">
    <location>
        <begin position="1"/>
        <end position="22"/>
    </location>
</feature>
<proteinExistence type="predicted"/>
<feature type="domain" description="Apple" evidence="3">
    <location>
        <begin position="702"/>
        <end position="778"/>
    </location>
</feature>
<dbReference type="Proteomes" id="UP000737391">
    <property type="component" value="Unassembled WGS sequence"/>
</dbReference>
<feature type="compositionally biased region" description="Low complexity" evidence="1">
    <location>
        <begin position="648"/>
        <end position="692"/>
    </location>
</feature>